<dbReference type="SUPFAM" id="SSF47781">
    <property type="entry name" value="RuvA domain 2-like"/>
    <property type="match status" value="1"/>
</dbReference>
<dbReference type="Gene3D" id="1.10.150.20">
    <property type="entry name" value="5' to 3' exonuclease, C-terminal subdomain"/>
    <property type="match status" value="1"/>
</dbReference>
<dbReference type="SUPFAM" id="SSF102712">
    <property type="entry name" value="JAB1/MPN domain"/>
    <property type="match status" value="1"/>
</dbReference>
<dbReference type="PROSITE" id="PS50249">
    <property type="entry name" value="MPN"/>
    <property type="match status" value="1"/>
</dbReference>
<dbReference type="NCBIfam" id="TIGR00608">
    <property type="entry name" value="radc"/>
    <property type="match status" value="1"/>
</dbReference>
<dbReference type="Pfam" id="PF20582">
    <property type="entry name" value="UPF0758_N"/>
    <property type="match status" value="1"/>
</dbReference>
<name>A0A0F6XYL7_BRELA</name>
<dbReference type="InterPro" id="IPR001405">
    <property type="entry name" value="UPF0758"/>
</dbReference>
<protein>
    <recommendedName>
        <fullName evidence="8">MPN domain-containing protein</fullName>
    </recommendedName>
</protein>
<evidence type="ECO:0000256" key="7">
    <source>
        <dbReference type="RuleBase" id="RU003797"/>
    </source>
</evidence>
<dbReference type="InterPro" id="IPR010994">
    <property type="entry name" value="RuvA_2-like"/>
</dbReference>
<dbReference type="PANTHER" id="PTHR30471">
    <property type="entry name" value="DNA REPAIR PROTEIN RADC"/>
    <property type="match status" value="1"/>
</dbReference>
<feature type="domain" description="MPN" evidence="8">
    <location>
        <begin position="107"/>
        <end position="229"/>
    </location>
</feature>
<dbReference type="AlphaFoldDB" id="A0A0F6XYL7"/>
<evidence type="ECO:0000259" key="8">
    <source>
        <dbReference type="PROSITE" id="PS50249"/>
    </source>
</evidence>
<dbReference type="PANTHER" id="PTHR30471:SF3">
    <property type="entry name" value="UPF0758 PROTEIN YEES-RELATED"/>
    <property type="match status" value="1"/>
</dbReference>
<dbReference type="GO" id="GO:0008237">
    <property type="term" value="F:metallopeptidase activity"/>
    <property type="evidence" value="ECO:0007669"/>
    <property type="project" value="UniProtKB-KW"/>
</dbReference>
<dbReference type="GO" id="GO:0046872">
    <property type="term" value="F:metal ion binding"/>
    <property type="evidence" value="ECO:0007669"/>
    <property type="project" value="UniProtKB-KW"/>
</dbReference>
<dbReference type="Pfam" id="PF04002">
    <property type="entry name" value="RadC"/>
    <property type="match status" value="1"/>
</dbReference>
<sequence length="229" mass="25374">MNCNNFKLKNVPTYERPRERLLRQGSGALSDVELLAILLRTGTEKDPVHRVAQRLLAVFGDLQQLATATHEELTDINGIGPVKAVEIQAALELGRRSAIKVRDIRISIRLPKDVADFMMPEMAGLVQEHFVCLFLNTKNQVIGKKTVFVGSLDSSIVHPRDIYREAIKRSCASIICLHNHPSGDPAPSKEDINVTKILLQAGDLVGIPLLDHLIIGDGHYVSLKEQGYM</sequence>
<dbReference type="InterPro" id="IPR037518">
    <property type="entry name" value="MPN"/>
</dbReference>
<evidence type="ECO:0000313" key="9">
    <source>
        <dbReference type="EMBL" id="AKF92246.1"/>
    </source>
</evidence>
<evidence type="ECO:0000256" key="3">
    <source>
        <dbReference type="ARBA" id="ARBA00022723"/>
    </source>
</evidence>
<evidence type="ECO:0000256" key="4">
    <source>
        <dbReference type="ARBA" id="ARBA00022801"/>
    </source>
</evidence>
<dbReference type="NCBIfam" id="NF000642">
    <property type="entry name" value="PRK00024.1"/>
    <property type="match status" value="1"/>
</dbReference>
<gene>
    <name evidence="9" type="ORF">EX87_00090</name>
</gene>
<organism evidence="9">
    <name type="scientific">Brevibacillus laterosporus</name>
    <name type="common">Bacillus laterosporus</name>
    <dbReference type="NCBI Taxonomy" id="1465"/>
    <lineage>
        <taxon>Bacteria</taxon>
        <taxon>Bacillati</taxon>
        <taxon>Bacillota</taxon>
        <taxon>Bacilli</taxon>
        <taxon>Bacillales</taxon>
        <taxon>Paenibacillaceae</taxon>
        <taxon>Brevibacillus</taxon>
    </lineage>
</organism>
<dbReference type="EMBL" id="CP011074">
    <property type="protein sequence ID" value="AKF92246.1"/>
    <property type="molecule type" value="Genomic_DNA"/>
</dbReference>
<dbReference type="CDD" id="cd08071">
    <property type="entry name" value="MPN_DUF2466"/>
    <property type="match status" value="1"/>
</dbReference>
<dbReference type="RefSeq" id="WP_031410673.1">
    <property type="nucleotide sequence ID" value="NZ_CP011074.1"/>
</dbReference>
<dbReference type="Gene3D" id="3.40.140.10">
    <property type="entry name" value="Cytidine Deaminase, domain 2"/>
    <property type="match status" value="1"/>
</dbReference>
<dbReference type="GO" id="GO:0006508">
    <property type="term" value="P:proteolysis"/>
    <property type="evidence" value="ECO:0007669"/>
    <property type="project" value="UniProtKB-KW"/>
</dbReference>
<evidence type="ECO:0000256" key="1">
    <source>
        <dbReference type="ARBA" id="ARBA00010243"/>
    </source>
</evidence>
<proteinExistence type="inferred from homology"/>
<keyword evidence="2" id="KW-0645">Protease</keyword>
<evidence type="ECO:0000256" key="5">
    <source>
        <dbReference type="ARBA" id="ARBA00022833"/>
    </source>
</evidence>
<accession>A0A0F6XYL7</accession>
<comment type="similarity">
    <text evidence="1 7">Belongs to the UPF0758 family.</text>
</comment>
<keyword evidence="6" id="KW-0482">Metalloprotease</keyword>
<dbReference type="PROSITE" id="PS01302">
    <property type="entry name" value="UPF0758"/>
    <property type="match status" value="1"/>
</dbReference>
<keyword evidence="4" id="KW-0378">Hydrolase</keyword>
<reference evidence="9" key="1">
    <citation type="submission" date="2015-03" db="EMBL/GenBank/DDBJ databases">
        <title>MIGS Cultured Bacterial/Archaeal sample from Brevibacillus laterosporus.</title>
        <authorList>
            <person name="Zeng D."/>
            <person name="Zhu L."/>
            <person name="Dong G."/>
            <person name="Ye W."/>
            <person name="Ren D."/>
            <person name="Wu L."/>
            <person name="Xu J."/>
            <person name="Li G."/>
            <person name="Guo L."/>
        </authorList>
    </citation>
    <scope>NUCLEOTIDE SEQUENCE</scope>
    <source>
        <strain evidence="9">B9</strain>
    </source>
</reference>
<dbReference type="InterPro" id="IPR020891">
    <property type="entry name" value="UPF0758_CS"/>
</dbReference>
<evidence type="ECO:0000256" key="2">
    <source>
        <dbReference type="ARBA" id="ARBA00022670"/>
    </source>
</evidence>
<dbReference type="InterPro" id="IPR046778">
    <property type="entry name" value="UPF0758_N"/>
</dbReference>
<keyword evidence="5" id="KW-0862">Zinc</keyword>
<keyword evidence="3" id="KW-0479">Metal-binding</keyword>
<dbReference type="InterPro" id="IPR025657">
    <property type="entry name" value="RadC_JAB"/>
</dbReference>
<evidence type="ECO:0000256" key="6">
    <source>
        <dbReference type="ARBA" id="ARBA00023049"/>
    </source>
</evidence>